<accession>A0A098SAB2</accession>
<dbReference type="PROSITE" id="PS50206">
    <property type="entry name" value="RHODANESE_3"/>
    <property type="match status" value="1"/>
</dbReference>
<gene>
    <name evidence="4" type="primary">trhO</name>
    <name evidence="6" type="ORF">IX84_02490</name>
</gene>
<reference evidence="6 7" key="1">
    <citation type="journal article" date="2014" name="Int. J. Syst. Evol. Microbiol.">
        <title>Phaeodactylibacter xiamenensis gen. nov., sp. nov., a member of the family Saprospiraceae isolated from the marine alga Phaeodactylum tricornutum.</title>
        <authorList>
            <person name="Chen Z.Jr."/>
            <person name="Lei X."/>
            <person name="Lai Q."/>
            <person name="Li Y."/>
            <person name="Zhang B."/>
            <person name="Zhang J."/>
            <person name="Zhang H."/>
            <person name="Yang L."/>
            <person name="Zheng W."/>
            <person name="Tian Y."/>
            <person name="Yu Z."/>
            <person name="Xu H.Jr."/>
            <person name="Zheng T."/>
        </authorList>
    </citation>
    <scope>NUCLEOTIDE SEQUENCE [LARGE SCALE GENOMIC DNA]</scope>
    <source>
        <strain evidence="6 7">KD52</strain>
    </source>
</reference>
<name>A0A098SAB2_9BACT</name>
<comment type="similarity">
    <text evidence="4">Belongs to the TrhO family.</text>
</comment>
<keyword evidence="1 4" id="KW-0819">tRNA processing</keyword>
<dbReference type="PANTHER" id="PTHR43846">
    <property type="entry name" value="UPF0176 PROTEIN YCEA"/>
    <property type="match status" value="1"/>
</dbReference>
<dbReference type="STRING" id="1524460.IX84_02490"/>
<dbReference type="HAMAP" id="MF_00469">
    <property type="entry name" value="TrhO"/>
    <property type="match status" value="1"/>
</dbReference>
<dbReference type="Proteomes" id="UP000029736">
    <property type="component" value="Unassembled WGS sequence"/>
</dbReference>
<evidence type="ECO:0000256" key="2">
    <source>
        <dbReference type="ARBA" id="ARBA00023002"/>
    </source>
</evidence>
<keyword evidence="6" id="KW-0808">Transferase</keyword>
<dbReference type="CDD" id="cd01518">
    <property type="entry name" value="RHOD_YceA"/>
    <property type="match status" value="1"/>
</dbReference>
<protein>
    <recommendedName>
        <fullName evidence="4">tRNA uridine(34) hydroxylase</fullName>
        <ecNumber evidence="4">1.14.-.-</ecNumber>
    </recommendedName>
    <alternativeName>
        <fullName evidence="4">tRNA hydroxylation protein O</fullName>
    </alternativeName>
</protein>
<evidence type="ECO:0000256" key="3">
    <source>
        <dbReference type="ARBA" id="ARBA00045625"/>
    </source>
</evidence>
<dbReference type="SUPFAM" id="SSF52821">
    <property type="entry name" value="Rhodanese/Cell cycle control phosphatase"/>
    <property type="match status" value="1"/>
</dbReference>
<dbReference type="InterPro" id="IPR001763">
    <property type="entry name" value="Rhodanese-like_dom"/>
</dbReference>
<dbReference type="SMART" id="SM00450">
    <property type="entry name" value="RHOD"/>
    <property type="match status" value="1"/>
</dbReference>
<dbReference type="GO" id="GO:0006400">
    <property type="term" value="P:tRNA modification"/>
    <property type="evidence" value="ECO:0007669"/>
    <property type="project" value="UniProtKB-UniRule"/>
</dbReference>
<dbReference type="AlphaFoldDB" id="A0A098SAB2"/>
<dbReference type="EMBL" id="JPOS01000006">
    <property type="protein sequence ID" value="KGE89469.1"/>
    <property type="molecule type" value="Genomic_DNA"/>
</dbReference>
<proteinExistence type="inferred from homology"/>
<dbReference type="Pfam" id="PF12368">
    <property type="entry name" value="Rhodanese_C"/>
    <property type="match status" value="1"/>
</dbReference>
<comment type="caution">
    <text evidence="6">The sequence shown here is derived from an EMBL/GenBank/DDBJ whole genome shotgun (WGS) entry which is preliminary data.</text>
</comment>
<keyword evidence="2 4" id="KW-0560">Oxidoreductase</keyword>
<dbReference type="OrthoDB" id="9778326at2"/>
<dbReference type="Gene3D" id="3.40.250.10">
    <property type="entry name" value="Rhodanese-like domain"/>
    <property type="match status" value="1"/>
</dbReference>
<evidence type="ECO:0000313" key="6">
    <source>
        <dbReference type="EMBL" id="KGE89469.1"/>
    </source>
</evidence>
<dbReference type="PANTHER" id="PTHR43846:SF1">
    <property type="entry name" value="TRNA URIDINE(34) HYDROXYLASE"/>
    <property type="match status" value="1"/>
</dbReference>
<comment type="function">
    <text evidence="3">Catalyzes oxygen-dependent 5-hydroxyuridine (ho5U) modification at position 34 in tRNAs, the first step in 5-carboxymethoxyuridine (cmo5U) biosynthesis. May be part of an alternate pathway, which is able to bypass cmo5U biogenesis in a subset of tRNAs under aerobic conditions.</text>
</comment>
<dbReference type="NCBIfam" id="NF001133">
    <property type="entry name" value="PRK00142.1-1"/>
    <property type="match status" value="1"/>
</dbReference>
<dbReference type="InterPro" id="IPR020936">
    <property type="entry name" value="TrhO"/>
</dbReference>
<dbReference type="GO" id="GO:0016740">
    <property type="term" value="F:transferase activity"/>
    <property type="evidence" value="ECO:0007669"/>
    <property type="project" value="UniProtKB-KW"/>
</dbReference>
<dbReference type="Pfam" id="PF00581">
    <property type="entry name" value="Rhodanese"/>
    <property type="match status" value="1"/>
</dbReference>
<evidence type="ECO:0000256" key="4">
    <source>
        <dbReference type="HAMAP-Rule" id="MF_00469"/>
    </source>
</evidence>
<organism evidence="6 7">
    <name type="scientific">Phaeodactylibacter xiamenensis</name>
    <dbReference type="NCBI Taxonomy" id="1524460"/>
    <lineage>
        <taxon>Bacteria</taxon>
        <taxon>Pseudomonadati</taxon>
        <taxon>Bacteroidota</taxon>
        <taxon>Saprospiria</taxon>
        <taxon>Saprospirales</taxon>
        <taxon>Haliscomenobacteraceae</taxon>
        <taxon>Phaeodactylibacter</taxon>
    </lineage>
</organism>
<dbReference type="Pfam" id="PF17773">
    <property type="entry name" value="UPF0176_N"/>
    <property type="match status" value="1"/>
</dbReference>
<comment type="catalytic activity">
    <reaction evidence="4">
        <text>uridine(34) in tRNA + AH2 + O2 = 5-hydroxyuridine(34) in tRNA + A + H2O</text>
        <dbReference type="Rhea" id="RHEA:64224"/>
        <dbReference type="Rhea" id="RHEA-COMP:11727"/>
        <dbReference type="Rhea" id="RHEA-COMP:13381"/>
        <dbReference type="ChEBI" id="CHEBI:13193"/>
        <dbReference type="ChEBI" id="CHEBI:15377"/>
        <dbReference type="ChEBI" id="CHEBI:15379"/>
        <dbReference type="ChEBI" id="CHEBI:17499"/>
        <dbReference type="ChEBI" id="CHEBI:65315"/>
        <dbReference type="ChEBI" id="CHEBI:136877"/>
    </reaction>
</comment>
<keyword evidence="7" id="KW-1185">Reference proteome</keyword>
<evidence type="ECO:0000256" key="1">
    <source>
        <dbReference type="ARBA" id="ARBA00022694"/>
    </source>
</evidence>
<dbReference type="Gene3D" id="3.30.70.100">
    <property type="match status" value="1"/>
</dbReference>
<feature type="domain" description="Rhodanese" evidence="5">
    <location>
        <begin position="145"/>
        <end position="239"/>
    </location>
</feature>
<evidence type="ECO:0000313" key="7">
    <source>
        <dbReference type="Proteomes" id="UP000029736"/>
    </source>
</evidence>
<dbReference type="InterPro" id="IPR036873">
    <property type="entry name" value="Rhodanese-like_dom_sf"/>
</dbReference>
<dbReference type="RefSeq" id="WP_044216262.1">
    <property type="nucleotide sequence ID" value="NZ_JBKAGJ010000053.1"/>
</dbReference>
<dbReference type="EC" id="1.14.-.-" evidence="4"/>
<sequence length="348" mass="39901">MPILHNRVNNDELKRRMLESDEARVTLSFYQYHNLEDPKQFRNELFLRWSKLDVFGRIYVAKEGINGQISVPESKFEGFKADMYSIPWLNGVRLNIAVDDDGKSFYKLKIKVRDKIVADGLDDESFDVTKRGSHLSAEEVNALMDDPDTVVVDMRNHYESEVGYFEGAIRPDVETFREALPLVEDMLEDQKDKPIIMYCTGGIRCEKASAYYLHRGFQKVHMIDGGIIEYARQCDQKGLPKRFIGKNFVFDERMGERITNDVISRCHQCGAPCDTHVNCANDACHILFIQCPACAEKYDACCSKACNDFKALPEEEREALKGKVEFNGTKFGKGRYKALRKDEPLDVS</sequence>
<dbReference type="GO" id="GO:0016705">
    <property type="term" value="F:oxidoreductase activity, acting on paired donors, with incorporation or reduction of molecular oxygen"/>
    <property type="evidence" value="ECO:0007669"/>
    <property type="project" value="UniProtKB-UniRule"/>
</dbReference>
<evidence type="ECO:0000259" key="5">
    <source>
        <dbReference type="PROSITE" id="PS50206"/>
    </source>
</evidence>
<dbReference type="InterPro" id="IPR040503">
    <property type="entry name" value="TRHO_N"/>
</dbReference>
<dbReference type="InterPro" id="IPR022111">
    <property type="entry name" value="Rhodanese_C"/>
</dbReference>